<organism evidence="1 2">
    <name type="scientific">Candidatus Phycosocius spiralis</name>
    <dbReference type="NCBI Taxonomy" id="2815099"/>
    <lineage>
        <taxon>Bacteria</taxon>
        <taxon>Pseudomonadati</taxon>
        <taxon>Pseudomonadota</taxon>
        <taxon>Alphaproteobacteria</taxon>
        <taxon>Caulobacterales</taxon>
        <taxon>Caulobacterales incertae sedis</taxon>
        <taxon>Candidatus Phycosocius</taxon>
    </lineage>
</organism>
<gene>
    <name evidence="1" type="ORF">PsB1_0961</name>
</gene>
<evidence type="ECO:0000313" key="2">
    <source>
        <dbReference type="Proteomes" id="UP001161064"/>
    </source>
</evidence>
<proteinExistence type="predicted"/>
<name>A0ABQ4PUZ1_9PROT</name>
<reference evidence="1" key="1">
    <citation type="submission" date="2021-05" db="EMBL/GenBank/DDBJ databases">
        <authorList>
            <person name="Tanabe Y."/>
        </authorList>
    </citation>
    <scope>NUCLEOTIDE SEQUENCE</scope>
    <source>
        <strain evidence="1">BOTRYCO-1</strain>
    </source>
</reference>
<dbReference type="Proteomes" id="UP001161064">
    <property type="component" value="Unassembled WGS sequence"/>
</dbReference>
<dbReference type="EMBL" id="BPFZ01000004">
    <property type="protein sequence ID" value="GIU66807.1"/>
    <property type="molecule type" value="Genomic_DNA"/>
</dbReference>
<comment type="caution">
    <text evidence="1">The sequence shown here is derived from an EMBL/GenBank/DDBJ whole genome shotgun (WGS) entry which is preliminary data.</text>
</comment>
<reference evidence="1" key="2">
    <citation type="journal article" date="2023" name="ISME Commun">
        <title>Characterization of a bloom-associated alphaproteobacterial lineage, 'Candidatus Phycosocius': insights into freshwater algal-bacterial interactions.</title>
        <authorList>
            <person name="Tanabe Y."/>
            <person name="Yamaguchi H."/>
            <person name="Yoshida M."/>
            <person name="Kai A."/>
            <person name="Okazaki Y."/>
        </authorList>
    </citation>
    <scope>NUCLEOTIDE SEQUENCE</scope>
    <source>
        <strain evidence="1">BOTRYCO-1</strain>
    </source>
</reference>
<protein>
    <submittedName>
        <fullName evidence="1">Uncharacterized protein</fullName>
    </submittedName>
</protein>
<accession>A0ABQ4PUZ1</accession>
<sequence length="172" mass="18194">MVVPLMIIGATLFALGTYRSLKPEQAQVNQGFVASDQKPSDADKADAAELAAQAAPEADTQSPSQFQLSVTKAPWVKDLLIGALGEFDLAVVRSLQKQQAAGEMNCSPVLTGLAQPEIKKLEEVICTAKDGNILKASFDGSEHGTLEIKSPEGDVVTIEKSETDLRISAEGP</sequence>
<evidence type="ECO:0000313" key="1">
    <source>
        <dbReference type="EMBL" id="GIU66807.1"/>
    </source>
</evidence>
<keyword evidence="2" id="KW-1185">Reference proteome</keyword>